<dbReference type="PROSITE" id="PS50043">
    <property type="entry name" value="HTH_LUXR_2"/>
    <property type="match status" value="1"/>
</dbReference>
<dbReference type="InterPro" id="IPR027417">
    <property type="entry name" value="P-loop_NTPase"/>
</dbReference>
<evidence type="ECO:0000256" key="2">
    <source>
        <dbReference type="ARBA" id="ARBA00022840"/>
    </source>
</evidence>
<dbReference type="Proteomes" id="UP001277761">
    <property type="component" value="Unassembled WGS sequence"/>
</dbReference>
<dbReference type="EMBL" id="JAXAVX010000001">
    <property type="protein sequence ID" value="MDX8150597.1"/>
    <property type="molecule type" value="Genomic_DNA"/>
</dbReference>
<dbReference type="InterPro" id="IPR036388">
    <property type="entry name" value="WH-like_DNA-bd_sf"/>
</dbReference>
<dbReference type="PANTHER" id="PTHR16305">
    <property type="entry name" value="TESTICULAR SOLUBLE ADENYLYL CYCLASE"/>
    <property type="match status" value="1"/>
</dbReference>
<dbReference type="SUPFAM" id="SSF48452">
    <property type="entry name" value="TPR-like"/>
    <property type="match status" value="1"/>
</dbReference>
<dbReference type="PANTHER" id="PTHR16305:SF35">
    <property type="entry name" value="TRANSCRIPTIONAL ACTIVATOR DOMAIN"/>
    <property type="match status" value="1"/>
</dbReference>
<accession>A0ABU4VFJ7</accession>
<feature type="domain" description="HTH luxR-type" evidence="3">
    <location>
        <begin position="875"/>
        <end position="940"/>
    </location>
</feature>
<reference evidence="4 5" key="1">
    <citation type="submission" date="2023-11" db="EMBL/GenBank/DDBJ databases">
        <authorList>
            <person name="Xu M."/>
            <person name="Jiang T."/>
        </authorList>
    </citation>
    <scope>NUCLEOTIDE SEQUENCE [LARGE SCALE GENOMIC DNA]</scope>
    <source>
        <strain evidence="4 5">SD</strain>
    </source>
</reference>
<dbReference type="Gene3D" id="1.10.10.10">
    <property type="entry name" value="Winged helix-like DNA-binding domain superfamily/Winged helix DNA-binding domain"/>
    <property type="match status" value="1"/>
</dbReference>
<dbReference type="SUPFAM" id="SSF46894">
    <property type="entry name" value="C-terminal effector domain of the bipartite response regulators"/>
    <property type="match status" value="1"/>
</dbReference>
<keyword evidence="2" id="KW-0067">ATP-binding</keyword>
<dbReference type="RefSeq" id="WP_319952742.1">
    <property type="nucleotide sequence ID" value="NZ_JAXAVX010000001.1"/>
</dbReference>
<dbReference type="InterPro" id="IPR041664">
    <property type="entry name" value="AAA_16"/>
</dbReference>
<organism evidence="4 5">
    <name type="scientific">Patulibacter brassicae</name>
    <dbReference type="NCBI Taxonomy" id="1705717"/>
    <lineage>
        <taxon>Bacteria</taxon>
        <taxon>Bacillati</taxon>
        <taxon>Actinomycetota</taxon>
        <taxon>Thermoleophilia</taxon>
        <taxon>Solirubrobacterales</taxon>
        <taxon>Patulibacteraceae</taxon>
        <taxon>Patulibacter</taxon>
    </lineage>
</organism>
<dbReference type="PRINTS" id="PR00038">
    <property type="entry name" value="HTHLUXR"/>
</dbReference>
<protein>
    <submittedName>
        <fullName evidence="4">AAA family ATPase</fullName>
    </submittedName>
</protein>
<evidence type="ECO:0000313" key="4">
    <source>
        <dbReference type="EMBL" id="MDX8150597.1"/>
    </source>
</evidence>
<dbReference type="InterPro" id="IPR019734">
    <property type="entry name" value="TPR_rpt"/>
</dbReference>
<gene>
    <name evidence="4" type="ORF">SK069_03245</name>
</gene>
<evidence type="ECO:0000256" key="1">
    <source>
        <dbReference type="ARBA" id="ARBA00022741"/>
    </source>
</evidence>
<dbReference type="SUPFAM" id="SSF52540">
    <property type="entry name" value="P-loop containing nucleoside triphosphate hydrolases"/>
    <property type="match status" value="1"/>
</dbReference>
<dbReference type="CDD" id="cd06170">
    <property type="entry name" value="LuxR_C_like"/>
    <property type="match status" value="1"/>
</dbReference>
<dbReference type="InterPro" id="IPR011990">
    <property type="entry name" value="TPR-like_helical_dom_sf"/>
</dbReference>
<keyword evidence="1" id="KW-0547">Nucleotide-binding</keyword>
<evidence type="ECO:0000313" key="5">
    <source>
        <dbReference type="Proteomes" id="UP001277761"/>
    </source>
</evidence>
<comment type="caution">
    <text evidence="4">The sequence shown here is derived from an EMBL/GenBank/DDBJ whole genome shotgun (WGS) entry which is preliminary data.</text>
</comment>
<dbReference type="Pfam" id="PF00196">
    <property type="entry name" value="GerE"/>
    <property type="match status" value="1"/>
</dbReference>
<dbReference type="SMART" id="SM00028">
    <property type="entry name" value="TPR"/>
    <property type="match status" value="3"/>
</dbReference>
<dbReference type="InterPro" id="IPR000792">
    <property type="entry name" value="Tscrpt_reg_LuxR_C"/>
</dbReference>
<dbReference type="InterPro" id="IPR016032">
    <property type="entry name" value="Sig_transdc_resp-reg_C-effctor"/>
</dbReference>
<evidence type="ECO:0000259" key="3">
    <source>
        <dbReference type="PROSITE" id="PS50043"/>
    </source>
</evidence>
<dbReference type="Pfam" id="PF13191">
    <property type="entry name" value="AAA_16"/>
    <property type="match status" value="1"/>
</dbReference>
<keyword evidence="5" id="KW-1185">Reference proteome</keyword>
<sequence>MERVGDRGLLERERELGALATAVDAAAAGDGRALLVLAGAGLGKTALTDATAALAASAGLRVLRARGAEVERGFAFGVARQLLEREVRGLDDLEARDAARLGLAALDLEATAAVDPDAAHGLLHGLYWLVASLVERRGPLALVVDDLHWADPPSQRAMLHLARRLDGLGVLLVLAARDEADPELDALRREPAIERLAPVALGPDATTELLQRLAGAPADPGAGAACHRLSGGNPFLIRESVLALRREGRPADEAALTALARSAPEPLRREVMLRVSALGPDAVAVARAAAVLDQDTDLRRLAELAGCSRERAAEAVGRLAGAQVLDGDVAPRFVHPLLRSAVHGDITAVERAVLHERAGRLLLAHGAARSRAAVHLALAEPGADPEVAALLHDAGRDALAKGAPATAAELLGRADAEPPPAARRAAVLLDLGRAELALGEPAAAAAHLARGLAACDEPAGRAELAVHLGRALVEAEGPDAAVRALDAAEEGLDEAGAMRVAVERTTLAFFVPDRVAEARRALERHARLPGTAPVQRVALANAALALAFDPEERAATARTLARRALGDGALAAAIGTESPAWGQACYAAAFAEDLDTVERESHGAVDEGRRRGAPLALVAGHLGLAMVRLARGELAGAVAAGDAVLAAAPELPATVVVRRWVTSGVRSLAEALVAGGDLGRADAVVAAQEDEDDGDQPELDRALVRYARAVVAEGAGDHDRAWHEARRFGAVCAAAGYLERPSPWRLVAARAAHARDDADAARSLAAEELALARRWGAPGALAAALRTTALVDGSVDRTAVLEEARALLDGGPLALERARVLVDLGVAHRRAGRRRDAREALEAGMDLAARCGALPLAGAARAELLVLGARPRRYWATGAQSLTATQLRIAELVAQGLTNRQIAQAAFISQKTAETHVSAVLRKLGVRSRHEVGARLAAELQPARAAAAD</sequence>
<proteinExistence type="predicted"/>
<dbReference type="SMART" id="SM00421">
    <property type="entry name" value="HTH_LUXR"/>
    <property type="match status" value="1"/>
</dbReference>
<name>A0ABU4VFJ7_9ACTN</name>